<sequence>MCGSYNLMCCTPNGPRLDDNCGQVAPRSRIIQGLNTSACDWPYIVSIRSRINNLFDPLTPSNTQHSTVRCAPRRQTGVLADAPSNLLVVAGEYDVTKVDIDSSTRQGAEQYRPIDRCIVHPGYQSVDSLQNFNFNDNNLTNGW</sequence>
<evidence type="ECO:0000313" key="2">
    <source>
        <dbReference type="Proteomes" id="UP000245119"/>
    </source>
</evidence>
<dbReference type="SUPFAM" id="SSF50494">
    <property type="entry name" value="Trypsin-like serine proteases"/>
    <property type="match status" value="1"/>
</dbReference>
<name>A0A2T7NGR2_POMCA</name>
<dbReference type="AlphaFoldDB" id="A0A2T7NGR2"/>
<dbReference type="EMBL" id="PZQS01000012">
    <property type="protein sequence ID" value="PVD20361.1"/>
    <property type="molecule type" value="Genomic_DNA"/>
</dbReference>
<dbReference type="InterPro" id="IPR009003">
    <property type="entry name" value="Peptidase_S1_PA"/>
</dbReference>
<dbReference type="OrthoDB" id="6103265at2759"/>
<reference evidence="1 2" key="1">
    <citation type="submission" date="2018-04" db="EMBL/GenBank/DDBJ databases">
        <title>The genome of golden apple snail Pomacea canaliculata provides insight into stress tolerance and invasive adaptation.</title>
        <authorList>
            <person name="Liu C."/>
            <person name="Liu B."/>
            <person name="Ren Y."/>
            <person name="Zhang Y."/>
            <person name="Wang H."/>
            <person name="Li S."/>
            <person name="Jiang F."/>
            <person name="Yin L."/>
            <person name="Zhang G."/>
            <person name="Qian W."/>
            <person name="Fan W."/>
        </authorList>
    </citation>
    <scope>NUCLEOTIDE SEQUENCE [LARGE SCALE GENOMIC DNA]</scope>
    <source>
        <strain evidence="1">SZHN2017</strain>
        <tissue evidence="1">Muscle</tissue>
    </source>
</reference>
<dbReference type="STRING" id="400727.A0A2T7NGR2"/>
<evidence type="ECO:0000313" key="1">
    <source>
        <dbReference type="EMBL" id="PVD20361.1"/>
    </source>
</evidence>
<proteinExistence type="predicted"/>
<keyword evidence="2" id="KW-1185">Reference proteome</keyword>
<evidence type="ECO:0008006" key="3">
    <source>
        <dbReference type="Google" id="ProtNLM"/>
    </source>
</evidence>
<gene>
    <name evidence="1" type="ORF">C0Q70_18515</name>
</gene>
<comment type="caution">
    <text evidence="1">The sequence shown here is derived from an EMBL/GenBank/DDBJ whole genome shotgun (WGS) entry which is preliminary data.</text>
</comment>
<organism evidence="1 2">
    <name type="scientific">Pomacea canaliculata</name>
    <name type="common">Golden apple snail</name>
    <dbReference type="NCBI Taxonomy" id="400727"/>
    <lineage>
        <taxon>Eukaryota</taxon>
        <taxon>Metazoa</taxon>
        <taxon>Spiralia</taxon>
        <taxon>Lophotrochozoa</taxon>
        <taxon>Mollusca</taxon>
        <taxon>Gastropoda</taxon>
        <taxon>Caenogastropoda</taxon>
        <taxon>Architaenioglossa</taxon>
        <taxon>Ampullarioidea</taxon>
        <taxon>Ampullariidae</taxon>
        <taxon>Pomacea</taxon>
    </lineage>
</organism>
<protein>
    <recommendedName>
        <fullName evidence="3">Peptidase S1 domain-containing protein</fullName>
    </recommendedName>
</protein>
<accession>A0A2T7NGR2</accession>
<dbReference type="Proteomes" id="UP000245119">
    <property type="component" value="Linkage Group LG12"/>
</dbReference>